<accession>A0A2C9L1S8</accession>
<organism evidence="7 8">
    <name type="scientific">Biomphalaria glabrata</name>
    <name type="common">Bloodfluke planorb</name>
    <name type="synonym">Freshwater snail</name>
    <dbReference type="NCBI Taxonomy" id="6526"/>
    <lineage>
        <taxon>Eukaryota</taxon>
        <taxon>Metazoa</taxon>
        <taxon>Spiralia</taxon>
        <taxon>Lophotrochozoa</taxon>
        <taxon>Mollusca</taxon>
        <taxon>Gastropoda</taxon>
        <taxon>Heterobranchia</taxon>
        <taxon>Euthyneura</taxon>
        <taxon>Panpulmonata</taxon>
        <taxon>Hygrophila</taxon>
        <taxon>Lymnaeoidea</taxon>
        <taxon>Planorbidae</taxon>
        <taxon>Biomphalaria</taxon>
    </lineage>
</organism>
<reference evidence="7" key="1">
    <citation type="submission" date="2020-05" db="UniProtKB">
        <authorList>
            <consortium name="EnsemblMetazoa"/>
        </authorList>
    </citation>
    <scope>IDENTIFICATION</scope>
    <source>
        <strain evidence="7">BB02</strain>
    </source>
</reference>
<dbReference type="VEuPathDB" id="VectorBase:BGLAX_050676"/>
<evidence type="ECO:0000256" key="2">
    <source>
        <dbReference type="ARBA" id="ARBA00004541"/>
    </source>
</evidence>
<dbReference type="InterPro" id="IPR040057">
    <property type="entry name" value="Spe-39"/>
</dbReference>
<dbReference type="VEuPathDB" id="VectorBase:BGLB026108"/>
<dbReference type="PANTHER" id="PTHR13364:SF6">
    <property type="entry name" value="SPERMATOGENESIS-DEFECTIVE PROTEIN 39 HOMOLOG"/>
    <property type="match status" value="1"/>
</dbReference>
<dbReference type="GO" id="GO:0006886">
    <property type="term" value="P:intracellular protein transport"/>
    <property type="evidence" value="ECO:0007669"/>
    <property type="project" value="TreeGrafter"/>
</dbReference>
<name>A0A2C9L1S8_BIOGL</name>
<dbReference type="GO" id="GO:0005770">
    <property type="term" value="C:late endosome"/>
    <property type="evidence" value="ECO:0007669"/>
    <property type="project" value="UniProtKB-SubCell"/>
</dbReference>
<dbReference type="GO" id="GO:0007034">
    <property type="term" value="P:vacuolar transport"/>
    <property type="evidence" value="ECO:0007669"/>
    <property type="project" value="TreeGrafter"/>
</dbReference>
<protein>
    <recommendedName>
        <fullName evidence="9">Vps16 C-terminal domain-containing protein</fullName>
    </recommendedName>
</protein>
<evidence type="ECO:0000313" key="7">
    <source>
        <dbReference type="EnsemblMetazoa" id="BGLB026108-PA"/>
    </source>
</evidence>
<dbReference type="EnsemblMetazoa" id="BGLB026108-RA">
    <property type="protein sequence ID" value="BGLB026108-PA"/>
    <property type="gene ID" value="BGLB026108"/>
</dbReference>
<dbReference type="OrthoDB" id="9977282at2759"/>
<comment type="subcellular location">
    <subcellularLocation>
        <location evidence="2">Cytoplasmic vesicle</location>
    </subcellularLocation>
    <subcellularLocation>
        <location evidence="1">Early endosome</location>
    </subcellularLocation>
    <subcellularLocation>
        <location evidence="3">Late endosome</location>
    </subcellularLocation>
</comment>
<dbReference type="STRING" id="6526.A0A2C9L1S8"/>
<dbReference type="InterPro" id="IPR038132">
    <property type="entry name" value="Vps16_C_sf"/>
</dbReference>
<evidence type="ECO:0000313" key="8">
    <source>
        <dbReference type="Proteomes" id="UP000076420"/>
    </source>
</evidence>
<dbReference type="GO" id="GO:0005769">
    <property type="term" value="C:early endosome"/>
    <property type="evidence" value="ECO:0007669"/>
    <property type="project" value="UniProtKB-SubCell"/>
</dbReference>
<keyword evidence="6" id="KW-0175">Coiled coil</keyword>
<evidence type="ECO:0000256" key="3">
    <source>
        <dbReference type="ARBA" id="ARBA00004603"/>
    </source>
</evidence>
<dbReference type="Proteomes" id="UP000076420">
    <property type="component" value="Unassembled WGS sequence"/>
</dbReference>
<evidence type="ECO:0000256" key="1">
    <source>
        <dbReference type="ARBA" id="ARBA00004412"/>
    </source>
</evidence>
<feature type="coiled-coil region" evidence="6">
    <location>
        <begin position="186"/>
        <end position="213"/>
    </location>
</feature>
<proteinExistence type="predicted"/>
<evidence type="ECO:0000256" key="6">
    <source>
        <dbReference type="SAM" id="Coils"/>
    </source>
</evidence>
<dbReference type="Gene3D" id="1.10.150.780">
    <property type="entry name" value="Vps16, C-terminal region"/>
    <property type="match status" value="1"/>
</dbReference>
<dbReference type="KEGG" id="bgt:106056921"/>
<keyword evidence="4" id="KW-0967">Endosome</keyword>
<evidence type="ECO:0000256" key="4">
    <source>
        <dbReference type="ARBA" id="ARBA00022753"/>
    </source>
</evidence>
<gene>
    <name evidence="7" type="primary">106056921</name>
</gene>
<dbReference type="PANTHER" id="PTHR13364">
    <property type="entry name" value="DEFECTIVE SPERMATOGENESIS PROTEIN 39"/>
    <property type="match status" value="1"/>
</dbReference>
<keyword evidence="5" id="KW-0968">Cytoplasmic vesicle</keyword>
<feature type="coiled-coil region" evidence="6">
    <location>
        <begin position="492"/>
        <end position="544"/>
    </location>
</feature>
<sequence>MDDDDCDFEKASKKNKSKINIFDDRVSLEDARSIIKSSQINAEDDEDEDVINFDDTPVGVKFTNKSNEQSVKVTPMPDLSSLALPASLSGNSMPRTDASNSSYMQFNAVTYGHNRSRSLTLDKNFSKTSLTSSQSSFMDIEESELHGVALCDREGEGLLTFYRLHNNPWNIHAKYHKDCKCRRNKKNFTRADVENLQKEVLSLKRSLLSAKKDRWKKLPVDETLQRIIRGEVYSLEMYKSLEDKLDLIDKAVRICDGNAITAAVLFFKQSVTSQIFNREILSRPVAANHYLSYLKSHFDTSEYINTLLLLGRNEEAAMYKYKTCVAAPDVSVKISKLRDCMRSFFQNDSQLSFDSSLVEQYIDLLERQRPIEETDAQLESSGKSTLFRDFPRKRSLLDMPVVTTLYYCCLYHYDLGENSLASPLSLKKRHMISDKQFLWTSISARARLRNCKDIEALLTTKSWFGGTKMKAVIPFEKIVNILHRNGAPPDVLDKYISMIDNLEQRLSVAKKVECHKAVVDTLVALKNRQELEQYTSKLERYSKEGLYAHDILNSSTIKWR</sequence>
<dbReference type="AlphaFoldDB" id="A0A2C9L1S8"/>
<evidence type="ECO:0008006" key="9">
    <source>
        <dbReference type="Google" id="ProtNLM"/>
    </source>
</evidence>
<evidence type="ECO:0000256" key="5">
    <source>
        <dbReference type="ARBA" id="ARBA00023329"/>
    </source>
</evidence>